<proteinExistence type="predicted"/>
<dbReference type="InterPro" id="IPR011990">
    <property type="entry name" value="TPR-like_helical_dom_sf"/>
</dbReference>
<dbReference type="Pfam" id="PF13181">
    <property type="entry name" value="TPR_8"/>
    <property type="match status" value="1"/>
</dbReference>
<feature type="non-terminal residue" evidence="1">
    <location>
        <position position="124"/>
    </location>
</feature>
<name>A0A0H5QSS7_9EUKA</name>
<dbReference type="SUPFAM" id="SSF48452">
    <property type="entry name" value="TPR-like"/>
    <property type="match status" value="1"/>
</dbReference>
<dbReference type="AlphaFoldDB" id="A0A0H5QSS7"/>
<evidence type="ECO:0000313" key="1">
    <source>
        <dbReference type="EMBL" id="CRZ05073.1"/>
    </source>
</evidence>
<dbReference type="Gene3D" id="1.25.40.10">
    <property type="entry name" value="Tetratricopeptide repeat domain"/>
    <property type="match status" value="1"/>
</dbReference>
<dbReference type="EMBL" id="HACM01004631">
    <property type="protein sequence ID" value="CRZ05073.1"/>
    <property type="molecule type" value="Transcribed_RNA"/>
</dbReference>
<dbReference type="PANTHER" id="PTHR44177:SF1">
    <property type="entry name" value="TETRATRICOPEPTIDE REPEAT PROTEIN 8"/>
    <property type="match status" value="1"/>
</dbReference>
<dbReference type="GO" id="GO:0034464">
    <property type="term" value="C:BBSome"/>
    <property type="evidence" value="ECO:0007669"/>
    <property type="project" value="InterPro"/>
</dbReference>
<dbReference type="GO" id="GO:0036064">
    <property type="term" value="C:ciliary basal body"/>
    <property type="evidence" value="ECO:0007669"/>
    <property type="project" value="TreeGrafter"/>
</dbReference>
<dbReference type="PANTHER" id="PTHR44177">
    <property type="entry name" value="TETRATRICOPEPTIDE REPEAT PROTEIN 8"/>
    <property type="match status" value="1"/>
</dbReference>
<dbReference type="GO" id="GO:1905515">
    <property type="term" value="P:non-motile cilium assembly"/>
    <property type="evidence" value="ECO:0007669"/>
    <property type="project" value="InterPro"/>
</dbReference>
<dbReference type="InterPro" id="IPR019734">
    <property type="entry name" value="TPR_rpt"/>
</dbReference>
<reference evidence="1" key="1">
    <citation type="submission" date="2015-04" db="EMBL/GenBank/DDBJ databases">
        <title>The genome sequence of the plant pathogenic Rhizarian Plasmodiophora brassicae reveals insights in its biotrophic life cycle and the origin of chitin synthesis.</title>
        <authorList>
            <person name="Schwelm A."/>
            <person name="Fogelqvist J."/>
            <person name="Knaust A."/>
            <person name="Julke S."/>
            <person name="Lilja T."/>
            <person name="Dhandapani V."/>
            <person name="Bonilla-Rosso G."/>
            <person name="Karlsson M."/>
            <person name="Shevchenko A."/>
            <person name="Choi S.R."/>
            <person name="Kim H.G."/>
            <person name="Park J.Y."/>
            <person name="Lim Y.P."/>
            <person name="Ludwig-Muller J."/>
            <person name="Dixelius C."/>
        </authorList>
    </citation>
    <scope>NUCLEOTIDE SEQUENCE</scope>
    <source>
        <tissue evidence="1">Potato root galls</tissue>
    </source>
</reference>
<sequence>MLYIDHNPKKAIELALLCMRSSDRNWWWYNRAGKAYYQMGMLREAHDQYKLSMKQQEMVCTIVDLAKVFLRMDQPNNALSLYEQGLQNNPGEVVLHLGIGRVCQAINNINKADESFRKVLQWDA</sequence>
<accession>A0A0H5QSS7</accession>
<dbReference type="InterPro" id="IPR028796">
    <property type="entry name" value="BBS8"/>
</dbReference>
<protein>
    <submittedName>
        <fullName evidence="1">Uncharacterized protein</fullName>
    </submittedName>
</protein>
<dbReference type="GO" id="GO:0097730">
    <property type="term" value="C:non-motile cilium"/>
    <property type="evidence" value="ECO:0007669"/>
    <property type="project" value="TreeGrafter"/>
</dbReference>
<organism evidence="1">
    <name type="scientific">Spongospora subterranea</name>
    <dbReference type="NCBI Taxonomy" id="70186"/>
    <lineage>
        <taxon>Eukaryota</taxon>
        <taxon>Sar</taxon>
        <taxon>Rhizaria</taxon>
        <taxon>Endomyxa</taxon>
        <taxon>Phytomyxea</taxon>
        <taxon>Plasmodiophorida</taxon>
        <taxon>Plasmodiophoridae</taxon>
        <taxon>Spongospora</taxon>
    </lineage>
</organism>